<dbReference type="PANTHER" id="PTHR47957:SF3">
    <property type="entry name" value="ATP-DEPENDENT HELICASE HRQ1"/>
    <property type="match status" value="1"/>
</dbReference>
<accession>A0A3B0UZ58</accession>
<evidence type="ECO:0000313" key="2">
    <source>
        <dbReference type="EMBL" id="VAW29889.1"/>
    </source>
</evidence>
<name>A0A3B0UZ58_9ZZZZ</name>
<proteinExistence type="predicted"/>
<dbReference type="Pfam" id="PF00270">
    <property type="entry name" value="DEAD"/>
    <property type="match status" value="1"/>
</dbReference>
<dbReference type="GO" id="GO:0005524">
    <property type="term" value="F:ATP binding"/>
    <property type="evidence" value="ECO:0007669"/>
    <property type="project" value="InterPro"/>
</dbReference>
<dbReference type="Gene3D" id="3.40.50.300">
    <property type="entry name" value="P-loop containing nucleotide triphosphate hydrolases"/>
    <property type="match status" value="1"/>
</dbReference>
<dbReference type="GO" id="GO:0005634">
    <property type="term" value="C:nucleus"/>
    <property type="evidence" value="ECO:0007669"/>
    <property type="project" value="TreeGrafter"/>
</dbReference>
<reference evidence="2" key="1">
    <citation type="submission" date="2018-06" db="EMBL/GenBank/DDBJ databases">
        <authorList>
            <person name="Zhirakovskaya E."/>
        </authorList>
    </citation>
    <scope>NUCLEOTIDE SEQUENCE</scope>
</reference>
<dbReference type="GO" id="GO:0003676">
    <property type="term" value="F:nucleic acid binding"/>
    <property type="evidence" value="ECO:0007669"/>
    <property type="project" value="InterPro"/>
</dbReference>
<dbReference type="InterPro" id="IPR014001">
    <property type="entry name" value="Helicase_ATP-bd"/>
</dbReference>
<dbReference type="GO" id="GO:0036297">
    <property type="term" value="P:interstrand cross-link repair"/>
    <property type="evidence" value="ECO:0007669"/>
    <property type="project" value="TreeGrafter"/>
</dbReference>
<organism evidence="2">
    <name type="scientific">hydrothermal vent metagenome</name>
    <dbReference type="NCBI Taxonomy" id="652676"/>
    <lineage>
        <taxon>unclassified sequences</taxon>
        <taxon>metagenomes</taxon>
        <taxon>ecological metagenomes</taxon>
    </lineage>
</organism>
<feature type="non-terminal residue" evidence="2">
    <location>
        <position position="167"/>
    </location>
</feature>
<dbReference type="InterPro" id="IPR027417">
    <property type="entry name" value="P-loop_NTPase"/>
</dbReference>
<gene>
    <name evidence="2" type="ORF">MNBD_BACTEROID07-940</name>
</gene>
<evidence type="ECO:0000259" key="1">
    <source>
        <dbReference type="PROSITE" id="PS51192"/>
    </source>
</evidence>
<dbReference type="GO" id="GO:0043138">
    <property type="term" value="F:3'-5' DNA helicase activity"/>
    <property type="evidence" value="ECO:0007669"/>
    <property type="project" value="TreeGrafter"/>
</dbReference>
<dbReference type="PANTHER" id="PTHR47957">
    <property type="entry name" value="ATP-DEPENDENT HELICASE HRQ1"/>
    <property type="match status" value="1"/>
</dbReference>
<sequence>MLEKFVHKLKEDRALGLQVTTHRYIPPEEPQYRDLELDERLRGLLLSRGISRFWSHQVEGIELVRRGENVVVMTPTASGKSLIYNIPVVETILGDPQARALYLFPLKGLEQDQVNNLNELLQPLGIGDRSGSKRPLAPAEVYDGDTTAYRRKKIRERLPNVIFTNPD</sequence>
<protein>
    <recommendedName>
        <fullName evidence="1">Helicase ATP-binding domain-containing protein</fullName>
    </recommendedName>
</protein>
<feature type="domain" description="Helicase ATP-binding" evidence="1">
    <location>
        <begin position="61"/>
        <end position="167"/>
    </location>
</feature>
<dbReference type="GO" id="GO:0006289">
    <property type="term" value="P:nucleotide-excision repair"/>
    <property type="evidence" value="ECO:0007669"/>
    <property type="project" value="TreeGrafter"/>
</dbReference>
<dbReference type="PROSITE" id="PS51192">
    <property type="entry name" value="HELICASE_ATP_BIND_1"/>
    <property type="match status" value="1"/>
</dbReference>
<dbReference type="AlphaFoldDB" id="A0A3B0UZ58"/>
<dbReference type="EMBL" id="UOET01000442">
    <property type="protein sequence ID" value="VAW29889.1"/>
    <property type="molecule type" value="Genomic_DNA"/>
</dbReference>
<dbReference type="SUPFAM" id="SSF52540">
    <property type="entry name" value="P-loop containing nucleoside triphosphate hydrolases"/>
    <property type="match status" value="1"/>
</dbReference>
<dbReference type="InterPro" id="IPR011545">
    <property type="entry name" value="DEAD/DEAH_box_helicase_dom"/>
</dbReference>